<name>A0AAX1TVC6_9FUSO</name>
<evidence type="ECO:0000313" key="2">
    <source>
        <dbReference type="EMBL" id="SQJ02501.1"/>
    </source>
</evidence>
<gene>
    <name evidence="2" type="ORF">NCTC12112_01419</name>
</gene>
<evidence type="ECO:0000313" key="3">
    <source>
        <dbReference type="Proteomes" id="UP000249008"/>
    </source>
</evidence>
<feature type="coiled-coil region" evidence="1">
    <location>
        <begin position="131"/>
        <end position="187"/>
    </location>
</feature>
<dbReference type="KEGG" id="ful:C4N20_14240"/>
<accession>A0AAX1TVC6</accession>
<dbReference type="SUPFAM" id="SSF58113">
    <property type="entry name" value="Apolipoprotein A-I"/>
    <property type="match status" value="1"/>
</dbReference>
<evidence type="ECO:0000256" key="1">
    <source>
        <dbReference type="SAM" id="Coils"/>
    </source>
</evidence>
<keyword evidence="1" id="KW-0175">Coiled coil</keyword>
<organism evidence="2 3">
    <name type="scientific">Fusobacterium ulcerans</name>
    <dbReference type="NCBI Taxonomy" id="861"/>
    <lineage>
        <taxon>Bacteria</taxon>
        <taxon>Fusobacteriati</taxon>
        <taxon>Fusobacteriota</taxon>
        <taxon>Fusobacteriia</taxon>
        <taxon>Fusobacteriales</taxon>
        <taxon>Fusobacteriaceae</taxon>
        <taxon>Fusobacterium</taxon>
    </lineage>
</organism>
<proteinExistence type="predicted"/>
<sequence>MKHEEFHAFSKEKINDYSEKKREEAIEAFGCEVAKSANSLTTGELKALLEEKMEEYFDKYHVKEVKINEKEIKREKSDKDIIIYVPYDGNVEMLRLRPDIETKETPKVFLKEKEIEVKVKDLASKTKEEISEETEKIVEELKKNLDYLKKDIEECNKELKKGLKGEAEKIKNRIEKDKEKLKEIKEIIKK</sequence>
<dbReference type="RefSeq" id="WP_005977388.1">
    <property type="nucleotide sequence ID" value="NZ_BAABXY010000001.1"/>
</dbReference>
<reference evidence="2 3" key="1">
    <citation type="submission" date="2018-06" db="EMBL/GenBank/DDBJ databases">
        <authorList>
            <consortium name="Pathogen Informatics"/>
            <person name="Doyle S."/>
        </authorList>
    </citation>
    <scope>NUCLEOTIDE SEQUENCE [LARGE SCALE GENOMIC DNA]</scope>
    <source>
        <strain evidence="2 3">NCTC12112</strain>
    </source>
</reference>
<dbReference type="AlphaFoldDB" id="A0AAX1TVC6"/>
<dbReference type="GeneID" id="78455982"/>
<protein>
    <submittedName>
        <fullName evidence="2">Uncharacterized protein</fullName>
    </submittedName>
</protein>
<dbReference type="Proteomes" id="UP000249008">
    <property type="component" value="Chromosome 1"/>
</dbReference>
<dbReference type="EMBL" id="LS483487">
    <property type="protein sequence ID" value="SQJ02501.1"/>
    <property type="molecule type" value="Genomic_DNA"/>
</dbReference>